<evidence type="ECO:0000256" key="3">
    <source>
        <dbReference type="ARBA" id="ARBA00022801"/>
    </source>
</evidence>
<dbReference type="Gene3D" id="3.20.20.140">
    <property type="entry name" value="Metal-dependent hydrolases"/>
    <property type="match status" value="1"/>
</dbReference>
<dbReference type="Proteomes" id="UP001238163">
    <property type="component" value="Unassembled WGS sequence"/>
</dbReference>
<organism evidence="5 6">
    <name type="scientific">Oligosphaera ethanolica</name>
    <dbReference type="NCBI Taxonomy" id="760260"/>
    <lineage>
        <taxon>Bacteria</taxon>
        <taxon>Pseudomonadati</taxon>
        <taxon>Lentisphaerota</taxon>
        <taxon>Oligosphaeria</taxon>
        <taxon>Oligosphaerales</taxon>
        <taxon>Oligosphaeraceae</taxon>
        <taxon>Oligosphaera</taxon>
    </lineage>
</organism>
<evidence type="ECO:0000256" key="2">
    <source>
        <dbReference type="ARBA" id="ARBA00022723"/>
    </source>
</evidence>
<accession>A0AAE3VK42</accession>
<sequence>MTTFATSDDRKVYQEELLGRLPARIFDAHVHIRSAGDFPPDFQFPPDSYHRRFDSDFSLARWQDIMAELLPQQECFLNCFGTPHLAADRNVVPAVDNHHAFGMALLSPADSVDDLKARIEMNHLAGVKPYLNFAAAHCQKAPNDVEIADMFTPAQLDYLNAAGLIVTLHIPRARRFADPLNQRQMVELCRNYPRVTFIFAHIGRAYYRQNILAANLEELADYPNAWFDTAMINHAWVLANTCERFPLSRLVFGSDAPIAFLRGKSVEINNQYAYLMGEPYRIGTTLYDPQCTVSFSTFFYEQLRALLDVLPPAERENVFFHNAYNLFRNTTARYNA</sequence>
<comment type="caution">
    <text evidence="5">The sequence shown here is derived from an EMBL/GenBank/DDBJ whole genome shotgun (WGS) entry which is preliminary data.</text>
</comment>
<dbReference type="InterPro" id="IPR006680">
    <property type="entry name" value="Amidohydro-rel"/>
</dbReference>
<dbReference type="InterPro" id="IPR032466">
    <property type="entry name" value="Metal_Hydrolase"/>
</dbReference>
<dbReference type="GO" id="GO:0046872">
    <property type="term" value="F:metal ion binding"/>
    <property type="evidence" value="ECO:0007669"/>
    <property type="project" value="UniProtKB-KW"/>
</dbReference>
<evidence type="ECO:0000256" key="1">
    <source>
        <dbReference type="ARBA" id="ARBA00002368"/>
    </source>
</evidence>
<protein>
    <submittedName>
        <fullName evidence="5">TIM-barrel fold metal-dependent hydrolase</fullName>
    </submittedName>
</protein>
<comment type="function">
    <text evidence="1">Catalyzes the reversible cyclization of carbamoyl aspartate to dihydroorotate.</text>
</comment>
<dbReference type="RefSeq" id="WP_307265104.1">
    <property type="nucleotide sequence ID" value="NZ_JAUSVL010000001.1"/>
</dbReference>
<keyword evidence="3 5" id="KW-0378">Hydrolase</keyword>
<evidence type="ECO:0000313" key="5">
    <source>
        <dbReference type="EMBL" id="MDQ0291796.1"/>
    </source>
</evidence>
<evidence type="ECO:0000259" key="4">
    <source>
        <dbReference type="Pfam" id="PF04909"/>
    </source>
</evidence>
<dbReference type="PROSITE" id="PS00482">
    <property type="entry name" value="DIHYDROOROTASE_1"/>
    <property type="match status" value="1"/>
</dbReference>
<reference evidence="5" key="1">
    <citation type="submission" date="2023-07" db="EMBL/GenBank/DDBJ databases">
        <title>Genomic Encyclopedia of Type Strains, Phase IV (KMG-IV): sequencing the most valuable type-strain genomes for metagenomic binning, comparative biology and taxonomic classification.</title>
        <authorList>
            <person name="Goeker M."/>
        </authorList>
    </citation>
    <scope>NUCLEOTIDE SEQUENCE</scope>
    <source>
        <strain evidence="5">DSM 24202</strain>
    </source>
</reference>
<feature type="domain" description="Amidohydrolase-related" evidence="4">
    <location>
        <begin position="27"/>
        <end position="328"/>
    </location>
</feature>
<dbReference type="Pfam" id="PF04909">
    <property type="entry name" value="Amidohydro_2"/>
    <property type="match status" value="1"/>
</dbReference>
<dbReference type="AlphaFoldDB" id="A0AAE3VK42"/>
<name>A0AAE3VK42_9BACT</name>
<keyword evidence="2" id="KW-0479">Metal-binding</keyword>
<proteinExistence type="predicted"/>
<dbReference type="SUPFAM" id="SSF51556">
    <property type="entry name" value="Metallo-dependent hydrolases"/>
    <property type="match status" value="1"/>
</dbReference>
<keyword evidence="6" id="KW-1185">Reference proteome</keyword>
<evidence type="ECO:0000313" key="6">
    <source>
        <dbReference type="Proteomes" id="UP001238163"/>
    </source>
</evidence>
<gene>
    <name evidence="5" type="ORF">J3R75_003903</name>
</gene>
<dbReference type="InterPro" id="IPR002195">
    <property type="entry name" value="Dihydroorotase_CS"/>
</dbReference>
<dbReference type="EMBL" id="JAUSVL010000001">
    <property type="protein sequence ID" value="MDQ0291796.1"/>
    <property type="molecule type" value="Genomic_DNA"/>
</dbReference>
<dbReference type="GO" id="GO:0016812">
    <property type="term" value="F:hydrolase activity, acting on carbon-nitrogen (but not peptide) bonds, in cyclic amides"/>
    <property type="evidence" value="ECO:0007669"/>
    <property type="project" value="InterPro"/>
</dbReference>